<dbReference type="EMBL" id="AP024747">
    <property type="protein sequence ID" value="BCY24295.1"/>
    <property type="molecule type" value="Genomic_DNA"/>
</dbReference>
<evidence type="ECO:0000313" key="4">
    <source>
        <dbReference type="EMBL" id="BCY24295.1"/>
    </source>
</evidence>
<feature type="domain" description="Flp pilus assembly protein RcpC/CpaB" evidence="3">
    <location>
        <begin position="108"/>
        <end position="207"/>
    </location>
</feature>
<sequence>MNPRQRRGLIYLLIAVVVAIATFLTVTRYVASVNSQVGSRVTVYRAKTAISPYTPLSDSVLEPVEVPRRWTSDSSMVSLSSLRGRRIGFRVEAGTVITRDMLIAPSDLNPDEREIAINVNSVTGVAGRVKPGDRVDIYAVFADVPGLPKSVRVLTRNTRVVSIAGKMNISGQSGNGVTETEVIPVTLALTPNDATAVTYAAAFAKEVRLVALPTDAGANRNGEKNEYDASSLGGRAVPEGQR</sequence>
<accession>A0AAD1KM54</accession>
<dbReference type="NCBIfam" id="TIGR03177">
    <property type="entry name" value="pilus_cpaB"/>
    <property type="match status" value="1"/>
</dbReference>
<keyword evidence="2" id="KW-1133">Transmembrane helix</keyword>
<reference evidence="4" key="1">
    <citation type="submission" date="2021-06" db="EMBL/GenBank/DDBJ databases">
        <title>Genome sequence of Cutibacterium modestum strain KB17-24694.</title>
        <authorList>
            <person name="Dekio I."/>
            <person name="Asahina A."/>
            <person name="Nishida M."/>
        </authorList>
    </citation>
    <scope>NUCLEOTIDE SEQUENCE</scope>
    <source>
        <strain evidence="4">KB17-24694</strain>
    </source>
</reference>
<name>A0AAD1KM54_9ACTN</name>
<dbReference type="GeneID" id="92879665"/>
<protein>
    <recommendedName>
        <fullName evidence="3">Flp pilus assembly protein RcpC/CpaB domain-containing protein</fullName>
    </recommendedName>
</protein>
<evidence type="ECO:0000256" key="2">
    <source>
        <dbReference type="SAM" id="Phobius"/>
    </source>
</evidence>
<dbReference type="RefSeq" id="WP_002529066.1">
    <property type="nucleotide sequence ID" value="NZ_AP024747.1"/>
</dbReference>
<dbReference type="Proteomes" id="UP000825072">
    <property type="component" value="Chromosome 1"/>
</dbReference>
<dbReference type="InterPro" id="IPR031571">
    <property type="entry name" value="RcpC_dom"/>
</dbReference>
<evidence type="ECO:0000313" key="5">
    <source>
        <dbReference type="Proteomes" id="UP000825072"/>
    </source>
</evidence>
<gene>
    <name evidence="4" type="ORF">KB1_02850</name>
</gene>
<feature type="region of interest" description="Disordered" evidence="1">
    <location>
        <begin position="216"/>
        <end position="242"/>
    </location>
</feature>
<proteinExistence type="predicted"/>
<keyword evidence="2" id="KW-0812">Transmembrane</keyword>
<evidence type="ECO:0000256" key="1">
    <source>
        <dbReference type="SAM" id="MobiDB-lite"/>
    </source>
</evidence>
<dbReference type="AlphaFoldDB" id="A0AAD1KM54"/>
<dbReference type="InterPro" id="IPR017592">
    <property type="entry name" value="Pilus_assmbl_Flp-typ_CpaB"/>
</dbReference>
<keyword evidence="2" id="KW-0472">Membrane</keyword>
<feature type="transmembrane region" description="Helical" evidence="2">
    <location>
        <begin position="9"/>
        <end position="31"/>
    </location>
</feature>
<dbReference type="Pfam" id="PF16976">
    <property type="entry name" value="RcpC"/>
    <property type="match status" value="1"/>
</dbReference>
<organism evidence="4 5">
    <name type="scientific">Cutibacterium modestum</name>
    <dbReference type="NCBI Taxonomy" id="2559073"/>
    <lineage>
        <taxon>Bacteria</taxon>
        <taxon>Bacillati</taxon>
        <taxon>Actinomycetota</taxon>
        <taxon>Actinomycetes</taxon>
        <taxon>Propionibacteriales</taxon>
        <taxon>Propionibacteriaceae</taxon>
        <taxon>Cutibacterium</taxon>
    </lineage>
</organism>
<evidence type="ECO:0000259" key="3">
    <source>
        <dbReference type="Pfam" id="PF16976"/>
    </source>
</evidence>